<keyword evidence="2" id="KW-1185">Reference proteome</keyword>
<comment type="caution">
    <text evidence="1">The sequence shown here is derived from an EMBL/GenBank/DDBJ whole genome shotgun (WGS) entry which is preliminary data.</text>
</comment>
<organism evidence="1 2">
    <name type="scientific">Gossypium stocksii</name>
    <dbReference type="NCBI Taxonomy" id="47602"/>
    <lineage>
        <taxon>Eukaryota</taxon>
        <taxon>Viridiplantae</taxon>
        <taxon>Streptophyta</taxon>
        <taxon>Embryophyta</taxon>
        <taxon>Tracheophyta</taxon>
        <taxon>Spermatophyta</taxon>
        <taxon>Magnoliopsida</taxon>
        <taxon>eudicotyledons</taxon>
        <taxon>Gunneridae</taxon>
        <taxon>Pentapetalae</taxon>
        <taxon>rosids</taxon>
        <taxon>malvids</taxon>
        <taxon>Malvales</taxon>
        <taxon>Malvaceae</taxon>
        <taxon>Malvoideae</taxon>
        <taxon>Gossypium</taxon>
    </lineage>
</organism>
<name>A0A9D3W981_9ROSI</name>
<evidence type="ECO:0000313" key="1">
    <source>
        <dbReference type="EMBL" id="KAH1114085.1"/>
    </source>
</evidence>
<dbReference type="AlphaFoldDB" id="A0A9D3W981"/>
<gene>
    <name evidence="1" type="ORF">J1N35_007463</name>
</gene>
<sequence>MLHCNFRKTISAIFSLLRCKLREARLVSSICFTTSSGRQDLLSLVCSAANSGRQNWQVRLVSSICFTATLGRQEDKIYYIQPAPLQTQGGKAGVFDALHCNFRRTRSVVFSMLRCKLREARLGGKICEFTDVATPSSGELVL</sequence>
<dbReference type="OrthoDB" id="10588804at2759"/>
<evidence type="ECO:0000313" key="2">
    <source>
        <dbReference type="Proteomes" id="UP000828251"/>
    </source>
</evidence>
<proteinExistence type="predicted"/>
<accession>A0A9D3W981</accession>
<reference evidence="1 2" key="1">
    <citation type="journal article" date="2021" name="Plant Biotechnol. J.">
        <title>Multi-omics assisted identification of the key and species-specific regulatory components of drought-tolerant mechanisms in Gossypium stocksii.</title>
        <authorList>
            <person name="Yu D."/>
            <person name="Ke L."/>
            <person name="Zhang D."/>
            <person name="Wu Y."/>
            <person name="Sun Y."/>
            <person name="Mei J."/>
            <person name="Sun J."/>
            <person name="Sun Y."/>
        </authorList>
    </citation>
    <scope>NUCLEOTIDE SEQUENCE [LARGE SCALE GENOMIC DNA]</scope>
    <source>
        <strain evidence="2">cv. E1</strain>
        <tissue evidence="1">Leaf</tissue>
    </source>
</reference>
<dbReference type="Proteomes" id="UP000828251">
    <property type="component" value="Unassembled WGS sequence"/>
</dbReference>
<dbReference type="EMBL" id="JAIQCV010000003">
    <property type="protein sequence ID" value="KAH1114085.1"/>
    <property type="molecule type" value="Genomic_DNA"/>
</dbReference>
<protein>
    <submittedName>
        <fullName evidence="1">Uncharacterized protein</fullName>
    </submittedName>
</protein>